<reference evidence="1" key="1">
    <citation type="journal article" date="2019" name="Sci. Rep.">
        <title>Draft genome of Tanacetum cinerariifolium, the natural source of mosquito coil.</title>
        <authorList>
            <person name="Yamashiro T."/>
            <person name="Shiraishi A."/>
            <person name="Satake H."/>
            <person name="Nakayama K."/>
        </authorList>
    </citation>
    <scope>NUCLEOTIDE SEQUENCE</scope>
</reference>
<sequence length="138" mass="14369">VGSGCADVTGVETDGLGGALGTVDLGFRAGLVGFGAGESGSLPVSPARYRRCLATFARYSCTKLEISKNRLFIGTGAVGLSNPDVFPVRHRLKIVVSALHGWNMSLVTTFDKFLTNLGYPSLLTKLISASDDGGEMNG</sequence>
<organism evidence="1">
    <name type="scientific">Tanacetum cinerariifolium</name>
    <name type="common">Dalmatian daisy</name>
    <name type="synonym">Chrysanthemum cinerariifolium</name>
    <dbReference type="NCBI Taxonomy" id="118510"/>
    <lineage>
        <taxon>Eukaryota</taxon>
        <taxon>Viridiplantae</taxon>
        <taxon>Streptophyta</taxon>
        <taxon>Embryophyta</taxon>
        <taxon>Tracheophyta</taxon>
        <taxon>Spermatophyta</taxon>
        <taxon>Magnoliopsida</taxon>
        <taxon>eudicotyledons</taxon>
        <taxon>Gunneridae</taxon>
        <taxon>Pentapetalae</taxon>
        <taxon>asterids</taxon>
        <taxon>campanulids</taxon>
        <taxon>Asterales</taxon>
        <taxon>Asteraceae</taxon>
        <taxon>Asteroideae</taxon>
        <taxon>Anthemideae</taxon>
        <taxon>Anthemidinae</taxon>
        <taxon>Tanacetum</taxon>
    </lineage>
</organism>
<protein>
    <submittedName>
        <fullName evidence="1">Uncharacterized protein</fullName>
    </submittedName>
</protein>
<dbReference type="AlphaFoldDB" id="A0A699S2F1"/>
<accession>A0A699S2F1</accession>
<comment type="caution">
    <text evidence="1">The sequence shown here is derived from an EMBL/GenBank/DDBJ whole genome shotgun (WGS) entry which is preliminary data.</text>
</comment>
<dbReference type="EMBL" id="BKCJ011132486">
    <property type="protein sequence ID" value="GFC91562.1"/>
    <property type="molecule type" value="Genomic_DNA"/>
</dbReference>
<gene>
    <name evidence="1" type="ORF">Tci_863532</name>
</gene>
<evidence type="ECO:0000313" key="1">
    <source>
        <dbReference type="EMBL" id="GFC91562.1"/>
    </source>
</evidence>
<name>A0A699S2F1_TANCI</name>
<feature type="non-terminal residue" evidence="1">
    <location>
        <position position="1"/>
    </location>
</feature>
<proteinExistence type="predicted"/>